<protein>
    <recommendedName>
        <fullName evidence="8">Secreted protein</fullName>
    </recommendedName>
</protein>
<evidence type="ECO:0000313" key="2">
    <source>
        <dbReference type="EMBL" id="KAE8959095.1"/>
    </source>
</evidence>
<evidence type="ECO:0000313" key="4">
    <source>
        <dbReference type="EMBL" id="KAE9265700.1"/>
    </source>
</evidence>
<organism evidence="3 5">
    <name type="scientific">Phytophthora rubi</name>
    <dbReference type="NCBI Taxonomy" id="129364"/>
    <lineage>
        <taxon>Eukaryota</taxon>
        <taxon>Sar</taxon>
        <taxon>Stramenopiles</taxon>
        <taxon>Oomycota</taxon>
        <taxon>Peronosporomycetes</taxon>
        <taxon>Peronosporales</taxon>
        <taxon>Peronosporaceae</taxon>
        <taxon>Phytophthora</taxon>
    </lineage>
</organism>
<dbReference type="AlphaFoldDB" id="A0A6A3GT90"/>
<dbReference type="Proteomes" id="UP000434957">
    <property type="component" value="Unassembled WGS sequence"/>
</dbReference>
<evidence type="ECO:0000313" key="7">
    <source>
        <dbReference type="Proteomes" id="UP000435112"/>
    </source>
</evidence>
<dbReference type="Proteomes" id="UP000429607">
    <property type="component" value="Unassembled WGS sequence"/>
</dbReference>
<evidence type="ECO:0000313" key="5">
    <source>
        <dbReference type="Proteomes" id="UP000429607"/>
    </source>
</evidence>
<proteinExistence type="predicted"/>
<name>A0A6A3GT90_9STRA</name>
<keyword evidence="1" id="KW-0732">Signal</keyword>
<reference evidence="5 7" key="1">
    <citation type="submission" date="2018-09" db="EMBL/GenBank/DDBJ databases">
        <title>Genomic investigation of the strawberry pathogen Phytophthora fragariae indicates pathogenicity is determined by transcriptional variation in three key races.</title>
        <authorList>
            <person name="Adams T.M."/>
            <person name="Armitage A.D."/>
            <person name="Sobczyk M.K."/>
            <person name="Bates H.J."/>
            <person name="Dunwell J.M."/>
            <person name="Nellist C.F."/>
            <person name="Harrison R.J."/>
        </authorList>
    </citation>
    <scope>NUCLEOTIDE SEQUENCE [LARGE SCALE GENOMIC DNA]</scope>
    <source>
        <strain evidence="3 5">SCRP249</strain>
        <strain evidence="2 7">SCRP324</strain>
        <strain evidence="4 6">SCRP333</strain>
    </source>
</reference>
<gene>
    <name evidence="3" type="ORF">PR001_g30454</name>
    <name evidence="2" type="ORF">PR002_g30648</name>
    <name evidence="4" type="ORF">PR003_g32374</name>
</gene>
<dbReference type="Proteomes" id="UP000435112">
    <property type="component" value="Unassembled WGS sequence"/>
</dbReference>
<evidence type="ECO:0000256" key="1">
    <source>
        <dbReference type="SAM" id="SignalP"/>
    </source>
</evidence>
<dbReference type="EMBL" id="QXFV01006875">
    <property type="protein sequence ID" value="KAE8960217.1"/>
    <property type="molecule type" value="Genomic_DNA"/>
</dbReference>
<accession>A0A6A3GT90</accession>
<dbReference type="EMBL" id="QXFT01007743">
    <property type="protein sequence ID" value="KAE9265700.1"/>
    <property type="molecule type" value="Genomic_DNA"/>
</dbReference>
<feature type="signal peptide" evidence="1">
    <location>
        <begin position="1"/>
        <end position="18"/>
    </location>
</feature>
<evidence type="ECO:0000313" key="3">
    <source>
        <dbReference type="EMBL" id="KAE8960217.1"/>
    </source>
</evidence>
<comment type="caution">
    <text evidence="3">The sequence shown here is derived from an EMBL/GenBank/DDBJ whole genome shotgun (WGS) entry which is preliminary data.</text>
</comment>
<sequence>MHLAWQFWFSHFVSLAYGYIVCNTVLTRGPRIQDAPGLGGHLDVGAIGRLETEVPEFASHDQVVHPATQHQTARHIFRGLRN</sequence>
<feature type="chain" id="PRO_5036163978" description="Secreted protein" evidence="1">
    <location>
        <begin position="19"/>
        <end position="82"/>
    </location>
</feature>
<evidence type="ECO:0000313" key="6">
    <source>
        <dbReference type="Proteomes" id="UP000434957"/>
    </source>
</evidence>
<dbReference type="OrthoDB" id="10294020at2759"/>
<keyword evidence="6" id="KW-1185">Reference proteome</keyword>
<evidence type="ECO:0008006" key="8">
    <source>
        <dbReference type="Google" id="ProtNLM"/>
    </source>
</evidence>
<dbReference type="EMBL" id="QXFU01007170">
    <property type="protein sequence ID" value="KAE8959095.1"/>
    <property type="molecule type" value="Genomic_DNA"/>
</dbReference>